<organism evidence="2 3">
    <name type="scientific">Nannospalax galili</name>
    <name type="common">Northern Israeli blind subterranean mole rat</name>
    <name type="synonym">Spalax galili</name>
    <dbReference type="NCBI Taxonomy" id="1026970"/>
    <lineage>
        <taxon>Eukaryota</taxon>
        <taxon>Metazoa</taxon>
        <taxon>Chordata</taxon>
        <taxon>Craniata</taxon>
        <taxon>Vertebrata</taxon>
        <taxon>Euteleostomi</taxon>
        <taxon>Mammalia</taxon>
        <taxon>Eutheria</taxon>
        <taxon>Euarchontoglires</taxon>
        <taxon>Glires</taxon>
        <taxon>Rodentia</taxon>
        <taxon>Myomorpha</taxon>
        <taxon>Muroidea</taxon>
        <taxon>Spalacidae</taxon>
        <taxon>Spalacinae</taxon>
        <taxon>Nannospalax</taxon>
    </lineage>
</organism>
<dbReference type="Ensembl" id="ENSNGAT00000013435.1">
    <property type="protein sequence ID" value="ENSNGAP00000007943.1"/>
    <property type="gene ID" value="ENSNGAG00000011061.1"/>
</dbReference>
<evidence type="ECO:0000313" key="3">
    <source>
        <dbReference type="Proteomes" id="UP000694381"/>
    </source>
</evidence>
<dbReference type="GO" id="GO:0031122">
    <property type="term" value="P:cytoplasmic microtubule organization"/>
    <property type="evidence" value="ECO:0007669"/>
    <property type="project" value="InterPro"/>
</dbReference>
<reference evidence="2" key="2">
    <citation type="submission" date="2025-09" db="UniProtKB">
        <authorList>
            <consortium name="Ensembl"/>
        </authorList>
    </citation>
    <scope>IDENTIFICATION</scope>
</reference>
<dbReference type="Proteomes" id="UP000694381">
    <property type="component" value="Unassembled WGS sequence"/>
</dbReference>
<name>A0A8C6W507_NANGA</name>
<dbReference type="PANTHER" id="PTHR31191">
    <property type="entry name" value="CENTROSOMAL PROTEIN CEP126"/>
    <property type="match status" value="1"/>
</dbReference>
<feature type="region of interest" description="Disordered" evidence="1">
    <location>
        <begin position="469"/>
        <end position="490"/>
    </location>
</feature>
<dbReference type="InterPro" id="IPR028257">
    <property type="entry name" value="CEP126"/>
</dbReference>
<dbReference type="GO" id="GO:0007052">
    <property type="term" value="P:mitotic spindle organization"/>
    <property type="evidence" value="ECO:0007669"/>
    <property type="project" value="InterPro"/>
</dbReference>
<feature type="region of interest" description="Disordered" evidence="1">
    <location>
        <begin position="375"/>
        <end position="405"/>
    </location>
</feature>
<sequence length="703" mass="77587">MEPSLSSQQNSVSLKSANLSSAHLTCFDEDNLSFSKTQHINNWLTDLNAQNTQSIKSYSDILSRSSVLPSWEYLDNKEQNPSSLSRTVERTTSANDSVVFVYSRPVVTLDKKDENISETSAVKTSDCTDGAFKGAQPPVTKKLSVTKSPAFPVSKASTIPEHLTWEAASFSIQEKPLELTRENKTTSIPASSVPVATPLILPSNSQSARPLAENMHIKEIDPIQCSDKLGELKDAKSKKINYFNCNKEELSLFSDDFRATCIPQNSNSKDRKQKPAEPPAPSSTIVDDCELIDWHKKMKYNTHERNGVRSLKSILKKESKYEPDYLKAIIINQGFKFRNQKAEAIRDSIELTKQKGRGAEIPKTIKKLRWFDETGNTESSVGDHHPVKSRAGAARQWSQPSQAKSSTSSSLISVLDCATNSAAGKKSKADAVSEKVADLGGCETDHVPLNSFIPSDCIFTKQAWSTCRKEESKTPAHTSDSKSLKGKPYRGAKAIRRTGSAKVQSGFECMNRKATVIQSESASKANNTLVQTQGKLIIPHPPPKPPSNIRGGKNMHMSQCQSIMPEKSQNVTAHNWLSSAYALPTEHTLNQWKQESSPAPSDACSDLVTVIPSLPSYSSECQTSAKLNHSNATHMASQQDRMLYCVQRSPVCEESSQSLTHRNTEEVLSWKRRSNRHLNEGATGKDKTFLLSAKCTALDSYEI</sequence>
<keyword evidence="3" id="KW-1185">Reference proteome</keyword>
<reference evidence="2" key="1">
    <citation type="submission" date="2025-08" db="UniProtKB">
        <authorList>
            <consortium name="Ensembl"/>
        </authorList>
    </citation>
    <scope>IDENTIFICATION</scope>
</reference>
<dbReference type="GO" id="GO:1905515">
    <property type="term" value="P:non-motile cilium assembly"/>
    <property type="evidence" value="ECO:0007669"/>
    <property type="project" value="InterPro"/>
</dbReference>
<evidence type="ECO:0000313" key="2">
    <source>
        <dbReference type="Ensembl" id="ENSNGAP00000007943.1"/>
    </source>
</evidence>
<protein>
    <submittedName>
        <fullName evidence="2">Uncharacterized protein</fullName>
    </submittedName>
</protein>
<dbReference type="GO" id="GO:0030496">
    <property type="term" value="C:midbody"/>
    <property type="evidence" value="ECO:0007669"/>
    <property type="project" value="TreeGrafter"/>
</dbReference>
<dbReference type="PANTHER" id="PTHR31191:SF4">
    <property type="entry name" value="CENTROSOMAL PROTEIN OF 126 KDA"/>
    <property type="match status" value="1"/>
</dbReference>
<feature type="compositionally biased region" description="Basic and acidic residues" evidence="1">
    <location>
        <begin position="469"/>
        <end position="483"/>
    </location>
</feature>
<proteinExistence type="predicted"/>
<dbReference type="GeneTree" id="ENSGT00390000013786"/>
<feature type="region of interest" description="Disordered" evidence="1">
    <location>
        <begin position="264"/>
        <end position="283"/>
    </location>
</feature>
<dbReference type="GO" id="GO:0005813">
    <property type="term" value="C:centrosome"/>
    <property type="evidence" value="ECO:0007669"/>
    <property type="project" value="InterPro"/>
</dbReference>
<evidence type="ECO:0000256" key="1">
    <source>
        <dbReference type="SAM" id="MobiDB-lite"/>
    </source>
</evidence>
<accession>A0A8C6W507</accession>
<dbReference type="GO" id="GO:0097546">
    <property type="term" value="C:ciliary base"/>
    <property type="evidence" value="ECO:0007669"/>
    <property type="project" value="InterPro"/>
</dbReference>
<dbReference type="AlphaFoldDB" id="A0A8C6W507"/>
<dbReference type="Pfam" id="PF15352">
    <property type="entry name" value="K1377"/>
    <property type="match status" value="1"/>
</dbReference>